<proteinExistence type="predicted"/>
<reference evidence="1 2" key="1">
    <citation type="journal article" date="2018" name="Harmful Algae">
        <title>The highly heterogeneous methylated genomes and diverse restriction-modification systems of bloom-forming Microcystis.</title>
        <authorList>
            <person name="Zhao L."/>
            <person name="Song Y."/>
            <person name="Li L."/>
            <person name="Gan N."/>
            <person name="Brand J.J."/>
            <person name="Song L."/>
        </authorList>
    </citation>
    <scope>NUCLEOTIDE SEQUENCE [LARGE SCALE GENOMIC DNA]</scope>
    <source>
        <strain evidence="1 2">PCC 7806SL</strain>
    </source>
</reference>
<dbReference type="EMBL" id="CP020771">
    <property type="protein sequence ID" value="ARI83044.1"/>
    <property type="molecule type" value="Genomic_DNA"/>
</dbReference>
<accession>A0AB33BT81</accession>
<keyword evidence="2" id="KW-1185">Reference proteome</keyword>
<name>A0AB33BT81_MICA7</name>
<evidence type="ECO:0000313" key="1">
    <source>
        <dbReference type="EMBL" id="ARI83044.1"/>
    </source>
</evidence>
<sequence>MNGNDRENESRLSLYDQALYSLEKLIEWKRGGTNGYMWGRFFSLLAREIN</sequence>
<organism evidence="1 2">
    <name type="scientific">Microcystis aeruginosa PCC 7806SL</name>
    <dbReference type="NCBI Taxonomy" id="1903187"/>
    <lineage>
        <taxon>Bacteria</taxon>
        <taxon>Bacillati</taxon>
        <taxon>Cyanobacteriota</taxon>
        <taxon>Cyanophyceae</taxon>
        <taxon>Oscillatoriophycideae</taxon>
        <taxon>Chroococcales</taxon>
        <taxon>Microcystaceae</taxon>
        <taxon>Microcystis</taxon>
    </lineage>
</organism>
<protein>
    <submittedName>
        <fullName evidence="1">Uncharacterized protein</fullName>
    </submittedName>
</protein>
<dbReference type="Proteomes" id="UP000192439">
    <property type="component" value="Chromosome"/>
</dbReference>
<dbReference type="AlphaFoldDB" id="A0AB33BT81"/>
<evidence type="ECO:0000313" key="2">
    <source>
        <dbReference type="Proteomes" id="UP000192439"/>
    </source>
</evidence>
<gene>
    <name evidence="1" type="ORF">BH695_3765</name>
</gene>